<evidence type="ECO:0000313" key="1">
    <source>
        <dbReference type="EMBL" id="KKM93616.1"/>
    </source>
</evidence>
<dbReference type="AlphaFoldDB" id="A0A0F9M2P9"/>
<organism evidence="1">
    <name type="scientific">marine sediment metagenome</name>
    <dbReference type="NCBI Taxonomy" id="412755"/>
    <lineage>
        <taxon>unclassified sequences</taxon>
        <taxon>metagenomes</taxon>
        <taxon>ecological metagenomes</taxon>
    </lineage>
</organism>
<reference evidence="1" key="1">
    <citation type="journal article" date="2015" name="Nature">
        <title>Complex archaea that bridge the gap between prokaryotes and eukaryotes.</title>
        <authorList>
            <person name="Spang A."/>
            <person name="Saw J.H."/>
            <person name="Jorgensen S.L."/>
            <person name="Zaremba-Niedzwiedzka K."/>
            <person name="Martijn J."/>
            <person name="Lind A.E."/>
            <person name="van Eijk R."/>
            <person name="Schleper C."/>
            <person name="Guy L."/>
            <person name="Ettema T.J."/>
        </authorList>
    </citation>
    <scope>NUCLEOTIDE SEQUENCE</scope>
</reference>
<dbReference type="EMBL" id="LAZR01006240">
    <property type="protein sequence ID" value="KKM93616.1"/>
    <property type="molecule type" value="Genomic_DNA"/>
</dbReference>
<proteinExistence type="predicted"/>
<comment type="caution">
    <text evidence="1">The sequence shown here is derived from an EMBL/GenBank/DDBJ whole genome shotgun (WGS) entry which is preliminary data.</text>
</comment>
<protein>
    <submittedName>
        <fullName evidence="1">Uncharacterized protein</fullName>
    </submittedName>
</protein>
<accession>A0A0F9M2P9</accession>
<sequence>MIAGMRMRISVHSIGYGDDDEVGGAQTTGTLTIRQIPASIEYLKPSQLLLEQGGEIRRLARVLVQPGTLVIYERDELEIVGPPGHEDIGNKFRVESVSRTGYSPNDSRGRHLLLTCERIERSRDDRVGMQ</sequence>
<name>A0A0F9M2P9_9ZZZZ</name>
<gene>
    <name evidence="1" type="ORF">LCGC14_1206470</name>
</gene>